<proteinExistence type="inferred from homology"/>
<evidence type="ECO:0000313" key="3">
    <source>
        <dbReference type="Proteomes" id="UP001055039"/>
    </source>
</evidence>
<dbReference type="InterPro" id="IPR007157">
    <property type="entry name" value="PspA_VIPP1"/>
</dbReference>
<dbReference type="PANTHER" id="PTHR31088">
    <property type="entry name" value="MEMBRANE-ASSOCIATED PROTEIN VIPP1, CHLOROPLASTIC"/>
    <property type="match status" value="1"/>
</dbReference>
<protein>
    <submittedName>
        <fullName evidence="2">Chromosome partition protein Smc</fullName>
    </submittedName>
</protein>
<name>A0ABQ4UJD7_9HYPH</name>
<dbReference type="Proteomes" id="UP001055039">
    <property type="component" value="Unassembled WGS sequence"/>
</dbReference>
<evidence type="ECO:0000313" key="2">
    <source>
        <dbReference type="EMBL" id="GJE66897.1"/>
    </source>
</evidence>
<reference evidence="2" key="1">
    <citation type="journal article" date="2021" name="Front. Microbiol.">
        <title>Comprehensive Comparative Genomics and Phenotyping of Methylobacterium Species.</title>
        <authorList>
            <person name="Alessa O."/>
            <person name="Ogura Y."/>
            <person name="Fujitani Y."/>
            <person name="Takami H."/>
            <person name="Hayashi T."/>
            <person name="Sahin N."/>
            <person name="Tani A."/>
        </authorList>
    </citation>
    <scope>NUCLEOTIDE SEQUENCE</scope>
    <source>
        <strain evidence="2">NBRC 15686</strain>
    </source>
</reference>
<reference evidence="2" key="2">
    <citation type="submission" date="2021-08" db="EMBL/GenBank/DDBJ databases">
        <authorList>
            <person name="Tani A."/>
            <person name="Ola A."/>
            <person name="Ogura Y."/>
            <person name="Katsura K."/>
            <person name="Hayashi T."/>
        </authorList>
    </citation>
    <scope>NUCLEOTIDE SEQUENCE</scope>
    <source>
        <strain evidence="2">NBRC 15686</strain>
    </source>
</reference>
<accession>A0ABQ4UJD7</accession>
<dbReference type="EMBL" id="BPRC01000019">
    <property type="protein sequence ID" value="GJE66897.1"/>
    <property type="molecule type" value="Genomic_DNA"/>
</dbReference>
<organism evidence="2 3">
    <name type="scientific">Methylorubrum aminovorans</name>
    <dbReference type="NCBI Taxonomy" id="269069"/>
    <lineage>
        <taxon>Bacteria</taxon>
        <taxon>Pseudomonadati</taxon>
        <taxon>Pseudomonadota</taxon>
        <taxon>Alphaproteobacteria</taxon>
        <taxon>Hyphomicrobiales</taxon>
        <taxon>Methylobacteriaceae</taxon>
        <taxon>Methylorubrum</taxon>
    </lineage>
</organism>
<comment type="caution">
    <text evidence="2">The sequence shown here is derived from an EMBL/GenBank/DDBJ whole genome shotgun (WGS) entry which is preliminary data.</text>
</comment>
<dbReference type="PANTHER" id="PTHR31088:SF6">
    <property type="entry name" value="PHAGE SHOCK PROTEIN A"/>
    <property type="match status" value="1"/>
</dbReference>
<keyword evidence="3" id="KW-1185">Reference proteome</keyword>
<sequence>MRPHTSPAQTPRIVTSDACIVVENTNSVFYRRAVTRSGILPSRLTYRLLPEPADLDAVRSLLAAYRRMLVILEEIRREHGLRANVVALIEHGYQRARDETGLPARLVTLGIRDFAQRPAGFDPEGVTSMPLDDKLFSVKGAAEIALTTLCGRRTMPYRVEGYDGPWRDLSSARLTVAGDTLTIQVGVSVTAPKEETRMPENILTRVGRIIGGLSNAAIDAVEDRNPLAVAEQALREIDAVIHEARLDLGKIKAEEHRLTARRSQLDGELSALPEKLSLALAGGREDLARAGISRQLDLESQIEAIDSSLAEVAERHGAATKAMQAAQAARRDAEHRIALLRQPPTKAADPLDGYGREEVTRTRQLEQSLRAIDRVTGTASAVADPSVEELDRLHRDDAIERRLAALKQGRPS</sequence>
<evidence type="ECO:0000256" key="1">
    <source>
        <dbReference type="ARBA" id="ARBA00043985"/>
    </source>
</evidence>
<comment type="similarity">
    <text evidence="1">Belongs to the PspA/Vipp/IM30 family.</text>
</comment>
<gene>
    <name evidence="2" type="primary">smc_2</name>
    <name evidence="2" type="ORF">LNAOJCKE_4121</name>
</gene>
<dbReference type="Pfam" id="PF04012">
    <property type="entry name" value="PspA_IM30"/>
    <property type="match status" value="1"/>
</dbReference>